<dbReference type="InterPro" id="IPR052946">
    <property type="entry name" value="Alkaline_pH_Ca-Antiporter"/>
</dbReference>
<keyword evidence="4 5" id="KW-0472">Membrane</keyword>
<feature type="transmembrane region" description="Helical" evidence="5">
    <location>
        <begin position="325"/>
        <end position="343"/>
    </location>
</feature>
<accession>M1UEJ2</accession>
<dbReference type="STRING" id="1121353.H924_05095"/>
<evidence type="ECO:0000256" key="4">
    <source>
        <dbReference type="ARBA" id="ARBA00023136"/>
    </source>
</evidence>
<dbReference type="EMBL" id="CP004354">
    <property type="protein sequence ID" value="AGG66465.1"/>
    <property type="molecule type" value="Genomic_DNA"/>
</dbReference>
<feature type="transmembrane region" description="Helical" evidence="5">
    <location>
        <begin position="198"/>
        <end position="217"/>
    </location>
</feature>
<evidence type="ECO:0000256" key="2">
    <source>
        <dbReference type="ARBA" id="ARBA00022692"/>
    </source>
</evidence>
<dbReference type="GO" id="GO:0015386">
    <property type="term" value="F:potassium:proton antiporter activity"/>
    <property type="evidence" value="ECO:0007669"/>
    <property type="project" value="TreeGrafter"/>
</dbReference>
<organism evidence="7 8">
    <name type="scientific">Corynebacterium callunae DSM 20147</name>
    <dbReference type="NCBI Taxonomy" id="1121353"/>
    <lineage>
        <taxon>Bacteria</taxon>
        <taxon>Bacillati</taxon>
        <taxon>Actinomycetota</taxon>
        <taxon>Actinomycetes</taxon>
        <taxon>Mycobacteriales</taxon>
        <taxon>Corynebacteriaceae</taxon>
        <taxon>Corynebacterium</taxon>
    </lineage>
</organism>
<evidence type="ECO:0000256" key="1">
    <source>
        <dbReference type="ARBA" id="ARBA00004141"/>
    </source>
</evidence>
<evidence type="ECO:0000256" key="3">
    <source>
        <dbReference type="ARBA" id="ARBA00022989"/>
    </source>
</evidence>
<dbReference type="InterPro" id="IPR004837">
    <property type="entry name" value="NaCa_Exmemb"/>
</dbReference>
<dbReference type="eggNOG" id="COG0387">
    <property type="taxonomic scope" value="Bacteria"/>
</dbReference>
<keyword evidence="8" id="KW-1185">Reference proteome</keyword>
<feature type="transmembrane region" description="Helical" evidence="5">
    <location>
        <begin position="59"/>
        <end position="81"/>
    </location>
</feature>
<evidence type="ECO:0000313" key="7">
    <source>
        <dbReference type="EMBL" id="AGG66465.1"/>
    </source>
</evidence>
<reference evidence="7 8" key="1">
    <citation type="submission" date="2013-02" db="EMBL/GenBank/DDBJ databases">
        <title>The complete genome sequence of Corynebacterium callunae DSM 20147.</title>
        <authorList>
            <person name="Ruckert C."/>
            <person name="Albersmeier A."/>
            <person name="Kalinowski J."/>
        </authorList>
    </citation>
    <scope>NUCLEOTIDE SEQUENCE [LARGE SCALE GENOMIC DNA]</scope>
    <source>
        <strain evidence="7 8">DSM 20147</strain>
    </source>
</reference>
<dbReference type="Proteomes" id="UP000011760">
    <property type="component" value="Chromosome"/>
</dbReference>
<evidence type="ECO:0000256" key="5">
    <source>
        <dbReference type="SAM" id="Phobius"/>
    </source>
</evidence>
<evidence type="ECO:0000259" key="6">
    <source>
        <dbReference type="Pfam" id="PF01699"/>
    </source>
</evidence>
<feature type="transmembrane region" description="Helical" evidence="5">
    <location>
        <begin position="268"/>
        <end position="292"/>
    </location>
</feature>
<feature type="transmembrane region" description="Helical" evidence="5">
    <location>
        <begin position="304"/>
        <end position="320"/>
    </location>
</feature>
<sequence length="344" mass="36460">MSRVDYLRLIFGWLAVVGLGWLPAPTVQLIVVVAIIIFCAFGVVKMAESLAHLLGDPLGSLLLSLSIVVIEVILISAVMLGPAHSATIARDSVLAVSMIILALVMGLALLIAGIKFGSLKHNGIGAPTYMVMISTLIVTSFGTPVVLSGLSAIQAILIALFTIVLYGFFLYRQTGSQAVDFQERGQEHQKTDFKARDVVLRVVILLLMAIPIVLLSHDMAKSLDQVLSLIQAPPALAGLIIACIVFLPETITSLRAAWGGEVQRLSNLVHGALVSTLGLSIPSVLLIGVATGQEVNLVPESREILFVGAAIAINAIAFNVKRVTAIHGAALLMLFGVYLLGMFN</sequence>
<feature type="transmembrane region" description="Helical" evidence="5">
    <location>
        <begin position="229"/>
        <end position="247"/>
    </location>
</feature>
<dbReference type="Pfam" id="PF01699">
    <property type="entry name" value="Na_Ca_ex"/>
    <property type="match status" value="2"/>
</dbReference>
<dbReference type="HOGENOM" id="CLU_050648_0_0_11"/>
<feature type="domain" description="Sodium/calcium exchanger membrane region" evidence="6">
    <location>
        <begin position="26"/>
        <end position="174"/>
    </location>
</feature>
<dbReference type="KEGG" id="ccn:H924_05095"/>
<dbReference type="PANTHER" id="PTHR37958">
    <property type="entry name" value="SODIUM-POTASSIUM/PROTON ANTIPORTER CHAA"/>
    <property type="match status" value="1"/>
</dbReference>
<feature type="transmembrane region" description="Helical" evidence="5">
    <location>
        <begin position="93"/>
        <end position="114"/>
    </location>
</feature>
<gene>
    <name evidence="7" type="ORF">H924_05095</name>
</gene>
<dbReference type="PATRIC" id="fig|1121353.3.peg.1044"/>
<evidence type="ECO:0000313" key="8">
    <source>
        <dbReference type="Proteomes" id="UP000011760"/>
    </source>
</evidence>
<proteinExistence type="predicted"/>
<feature type="transmembrane region" description="Helical" evidence="5">
    <location>
        <begin position="152"/>
        <end position="171"/>
    </location>
</feature>
<dbReference type="GO" id="GO:0005886">
    <property type="term" value="C:plasma membrane"/>
    <property type="evidence" value="ECO:0007669"/>
    <property type="project" value="TreeGrafter"/>
</dbReference>
<name>M1UEJ2_9CORY</name>
<dbReference type="AlphaFoldDB" id="M1UEJ2"/>
<protein>
    <submittedName>
        <fullName evidence="7">Ca2+/H+ antiporter</fullName>
    </submittedName>
</protein>
<comment type="subcellular location">
    <subcellularLocation>
        <location evidence="1">Membrane</location>
        <topology evidence="1">Multi-pass membrane protein</topology>
    </subcellularLocation>
</comment>
<feature type="transmembrane region" description="Helical" evidence="5">
    <location>
        <begin position="126"/>
        <end position="146"/>
    </location>
</feature>
<feature type="domain" description="Sodium/calcium exchanger membrane region" evidence="6">
    <location>
        <begin position="202"/>
        <end position="342"/>
    </location>
</feature>
<dbReference type="PANTHER" id="PTHR37958:SF1">
    <property type="entry name" value="SODIUM-POTASSIUM_PROTON ANTIPORTER CHAA"/>
    <property type="match status" value="1"/>
</dbReference>
<keyword evidence="3 5" id="KW-1133">Transmembrane helix</keyword>
<feature type="transmembrane region" description="Helical" evidence="5">
    <location>
        <begin position="7"/>
        <end position="23"/>
    </location>
</feature>
<feature type="transmembrane region" description="Helical" evidence="5">
    <location>
        <begin position="29"/>
        <end position="47"/>
    </location>
</feature>
<dbReference type="GO" id="GO:0015385">
    <property type="term" value="F:sodium:proton antiporter activity"/>
    <property type="evidence" value="ECO:0007669"/>
    <property type="project" value="TreeGrafter"/>
</dbReference>
<keyword evidence="2 5" id="KW-0812">Transmembrane</keyword>